<proteinExistence type="predicted"/>
<dbReference type="AlphaFoldDB" id="A0A455UAZ2"/>
<gene>
    <name evidence="1" type="ORF">HSBAA_46960</name>
</gene>
<dbReference type="Proteomes" id="UP000320231">
    <property type="component" value="Chromosome"/>
</dbReference>
<evidence type="ECO:0000313" key="1">
    <source>
        <dbReference type="EMBL" id="BBI63390.1"/>
    </source>
</evidence>
<dbReference type="KEGG" id="hsr:HSBAA_46960"/>
<protein>
    <submittedName>
        <fullName evidence="1">Uncharacterized protein</fullName>
    </submittedName>
</protein>
<reference evidence="1 2" key="1">
    <citation type="journal article" date="2019" name="Microbiol. Resour. Announc.">
        <title>Complete Genome Sequence of Halomonas sulfidaeris Strain Esulfide1 Isolated from a Metal Sulfide Rock at a Depth of 2,200 Meters, Obtained Using Nanopore Sequencing.</title>
        <authorList>
            <person name="Saito M."/>
            <person name="Nishigata A."/>
            <person name="Galipon J."/>
            <person name="Arakawa K."/>
        </authorList>
    </citation>
    <scope>NUCLEOTIDE SEQUENCE [LARGE SCALE GENOMIC DNA]</scope>
    <source>
        <strain evidence="1 2">ATCC BAA-803</strain>
    </source>
</reference>
<sequence length="81" mass="9697">MNNLEKTKELNYMNETQVKDFRQNTISLIHSNEWFYFFTLTFKHQVKCRIQAGEIVEKFINVLSSMAFGSRSKTNKLLPRY</sequence>
<name>A0A455UAZ2_9GAMM</name>
<organism evidence="1 2">
    <name type="scientific">Vreelandella sulfidaeris</name>
    <dbReference type="NCBI Taxonomy" id="115553"/>
    <lineage>
        <taxon>Bacteria</taxon>
        <taxon>Pseudomonadati</taxon>
        <taxon>Pseudomonadota</taxon>
        <taxon>Gammaproteobacteria</taxon>
        <taxon>Oceanospirillales</taxon>
        <taxon>Halomonadaceae</taxon>
        <taxon>Vreelandella</taxon>
    </lineage>
</organism>
<accession>A0A455UAZ2</accession>
<evidence type="ECO:0000313" key="2">
    <source>
        <dbReference type="Proteomes" id="UP000320231"/>
    </source>
</evidence>
<dbReference type="EMBL" id="AP019514">
    <property type="protein sequence ID" value="BBI63390.1"/>
    <property type="molecule type" value="Genomic_DNA"/>
</dbReference>